<proteinExistence type="inferred from homology"/>
<evidence type="ECO:0000259" key="16">
    <source>
        <dbReference type="Pfam" id="PF01207"/>
    </source>
</evidence>
<dbReference type="InterPro" id="IPR001269">
    <property type="entry name" value="DUS_fam"/>
</dbReference>
<feature type="binding site" evidence="14">
    <location>
        <position position="181"/>
    </location>
    <ligand>
        <name>FMN</name>
        <dbReference type="ChEBI" id="CHEBI:58210"/>
    </ligand>
</feature>
<feature type="region of interest" description="Disordered" evidence="15">
    <location>
        <begin position="356"/>
        <end position="379"/>
    </location>
</feature>
<evidence type="ECO:0000256" key="4">
    <source>
        <dbReference type="ARBA" id="ARBA00022630"/>
    </source>
</evidence>
<dbReference type="PANTHER" id="PTHR45846">
    <property type="entry name" value="TRNA-DIHYDROURIDINE(47) SYNTHASE [NAD(P)(+)]-LIKE"/>
    <property type="match status" value="1"/>
</dbReference>
<feature type="binding site" evidence="14">
    <location>
        <begin position="17"/>
        <end position="19"/>
    </location>
    <ligand>
        <name>FMN</name>
        <dbReference type="ChEBI" id="CHEBI:58210"/>
    </ligand>
</feature>
<dbReference type="EMBL" id="LR584267">
    <property type="protein sequence ID" value="VHO01201.1"/>
    <property type="molecule type" value="Genomic_DNA"/>
</dbReference>
<keyword evidence="5 12" id="KW-0288">FMN</keyword>
<keyword evidence="4 12" id="KW-0285">Flavoprotein</keyword>
<evidence type="ECO:0000256" key="2">
    <source>
        <dbReference type="ARBA" id="ARBA00002790"/>
    </source>
</evidence>
<feature type="binding site" evidence="14">
    <location>
        <position position="151"/>
    </location>
    <ligand>
        <name>FMN</name>
        <dbReference type="ChEBI" id="CHEBI:58210"/>
    </ligand>
</feature>
<comment type="catalytic activity">
    <reaction evidence="10">
        <text>a 5,6-dihydrouridine in tRNA + NADP(+) = a uridine in tRNA + NADPH + H(+)</text>
        <dbReference type="Rhea" id="RHEA:23624"/>
        <dbReference type="Rhea" id="RHEA-COMP:13339"/>
        <dbReference type="Rhea" id="RHEA-COMP:13887"/>
        <dbReference type="ChEBI" id="CHEBI:15378"/>
        <dbReference type="ChEBI" id="CHEBI:57783"/>
        <dbReference type="ChEBI" id="CHEBI:58349"/>
        <dbReference type="ChEBI" id="CHEBI:65315"/>
        <dbReference type="ChEBI" id="CHEBI:74443"/>
    </reaction>
</comment>
<feature type="active site" description="Proton donor" evidence="13">
    <location>
        <position position="109"/>
    </location>
</feature>
<keyword evidence="6 12" id="KW-0819">tRNA processing</keyword>
<evidence type="ECO:0000256" key="7">
    <source>
        <dbReference type="ARBA" id="ARBA00022857"/>
    </source>
</evidence>
<feature type="region of interest" description="Disordered" evidence="15">
    <location>
        <begin position="330"/>
        <end position="349"/>
    </location>
</feature>
<dbReference type="EC" id="1.3.1.-" evidence="12"/>
<keyword evidence="8" id="KW-0694">RNA-binding</keyword>
<keyword evidence="9 12" id="KW-0560">Oxidoreductase</keyword>
<dbReference type="AlphaFoldDB" id="A0A5E3ZZ77"/>
<evidence type="ECO:0000256" key="13">
    <source>
        <dbReference type="PIRSR" id="PIRSR006621-1"/>
    </source>
</evidence>
<evidence type="ECO:0000256" key="10">
    <source>
        <dbReference type="ARBA" id="ARBA00048205"/>
    </source>
</evidence>
<dbReference type="SUPFAM" id="SSF51395">
    <property type="entry name" value="FMN-linked oxidoreductases"/>
    <property type="match status" value="1"/>
</dbReference>
<accession>A0A5E3ZZ77</accession>
<comment type="catalytic activity">
    <reaction evidence="11">
        <text>a 5,6-dihydrouridine in tRNA + NAD(+) = a uridine in tRNA + NADH + H(+)</text>
        <dbReference type="Rhea" id="RHEA:54452"/>
        <dbReference type="Rhea" id="RHEA-COMP:13339"/>
        <dbReference type="Rhea" id="RHEA-COMP:13887"/>
        <dbReference type="ChEBI" id="CHEBI:15378"/>
        <dbReference type="ChEBI" id="CHEBI:57540"/>
        <dbReference type="ChEBI" id="CHEBI:57945"/>
        <dbReference type="ChEBI" id="CHEBI:65315"/>
        <dbReference type="ChEBI" id="CHEBI:74443"/>
    </reaction>
</comment>
<feature type="binding site" evidence="14">
    <location>
        <position position="78"/>
    </location>
    <ligand>
        <name>FMN</name>
        <dbReference type="ChEBI" id="CHEBI:58210"/>
    </ligand>
</feature>
<dbReference type="Pfam" id="PF01207">
    <property type="entry name" value="Dus"/>
    <property type="match status" value="1"/>
</dbReference>
<feature type="domain" description="DUS-like FMN-binding" evidence="16">
    <location>
        <begin position="15"/>
        <end position="326"/>
    </location>
</feature>
<gene>
    <name evidence="17" type="primary">dus</name>
    <name evidence="17" type="ORF">LC603019_01233</name>
</gene>
<dbReference type="InterPro" id="IPR024036">
    <property type="entry name" value="tRNA-dHydroUridine_Synthase_C"/>
</dbReference>
<evidence type="ECO:0000256" key="1">
    <source>
        <dbReference type="ARBA" id="ARBA00001917"/>
    </source>
</evidence>
<dbReference type="NCBIfam" id="TIGR00737">
    <property type="entry name" value="nifR3_yhdG"/>
    <property type="match status" value="1"/>
</dbReference>
<dbReference type="Proteomes" id="UP000324288">
    <property type="component" value="Chromosome"/>
</dbReference>
<dbReference type="InterPro" id="IPR013785">
    <property type="entry name" value="Aldolase_TIM"/>
</dbReference>
<dbReference type="InterPro" id="IPR004652">
    <property type="entry name" value="DusB-like"/>
</dbReference>
<dbReference type="PIRSF" id="PIRSF006621">
    <property type="entry name" value="Dus"/>
    <property type="match status" value="1"/>
</dbReference>
<dbReference type="RefSeq" id="WP_257720250.1">
    <property type="nucleotide sequence ID" value="NZ_CAJPTR010000025.1"/>
</dbReference>
<dbReference type="InterPro" id="IPR018517">
    <property type="entry name" value="tRNA_hU_synthase_CS"/>
</dbReference>
<feature type="binding site" evidence="14">
    <location>
        <begin position="237"/>
        <end position="238"/>
    </location>
    <ligand>
        <name>FMN</name>
        <dbReference type="ChEBI" id="CHEBI:58210"/>
    </ligand>
</feature>
<evidence type="ECO:0000256" key="5">
    <source>
        <dbReference type="ARBA" id="ARBA00022643"/>
    </source>
</evidence>
<dbReference type="InterPro" id="IPR035587">
    <property type="entry name" value="DUS-like_FMN-bd"/>
</dbReference>
<comment type="similarity">
    <text evidence="12">Belongs to the dus family.</text>
</comment>
<evidence type="ECO:0000313" key="18">
    <source>
        <dbReference type="Proteomes" id="UP000324288"/>
    </source>
</evidence>
<dbReference type="GO" id="GO:0050660">
    <property type="term" value="F:flavin adenine dinucleotide binding"/>
    <property type="evidence" value="ECO:0007669"/>
    <property type="project" value="InterPro"/>
</dbReference>
<dbReference type="PROSITE" id="PS01136">
    <property type="entry name" value="UPF0034"/>
    <property type="match status" value="1"/>
</dbReference>
<dbReference type="GeneID" id="84895137"/>
<feature type="compositionally biased region" description="Basic and acidic residues" evidence="15">
    <location>
        <begin position="370"/>
        <end position="379"/>
    </location>
</feature>
<evidence type="ECO:0000256" key="11">
    <source>
        <dbReference type="ARBA" id="ARBA00048802"/>
    </source>
</evidence>
<dbReference type="PANTHER" id="PTHR45846:SF1">
    <property type="entry name" value="TRNA-DIHYDROURIDINE(47) SYNTHASE [NAD(P)(+)]-LIKE"/>
    <property type="match status" value="1"/>
</dbReference>
<evidence type="ECO:0000313" key="17">
    <source>
        <dbReference type="EMBL" id="VHO01201.1"/>
    </source>
</evidence>
<sequence>MLRIGSLELSSPVVLAPMAGVTNAAFRVLCREQELARVGAVSGLYVCEMVTARALAEEHPATLDMMRFAPTETPRSVQLYTVDPEWTYRATRLIVERGMADHIDMNFGCPVPKVTRRGGGSALPYKRRLYRDIVRAAVRATAGTDIPVTVKFRVGIDDDHITYLDAGRIAEDEGAAAVALHGRTAAERYAGHAHWEHIATLKEHVTSIPVLGNGDIFAATDAAAMMEQTGCDGVVVGRGCLGRPWLFAQIHQALAGDPISAPPTLGEVTAIMVRHAELLAEFHGELKGCRDLRKHIAWYLHGYPAGRELRQQLSRVATVKEIAELLAPFADSPAMPENPDAPRGRQGSVAAKVTLPDGWLDDPEQDGVVVDDHDLHSGG</sequence>
<evidence type="ECO:0000256" key="6">
    <source>
        <dbReference type="ARBA" id="ARBA00022694"/>
    </source>
</evidence>
<keyword evidence="7" id="KW-0521">NADP</keyword>
<dbReference type="Gene3D" id="1.10.1200.80">
    <property type="entry name" value="Putative flavin oxidoreducatase, domain 2"/>
    <property type="match status" value="1"/>
</dbReference>
<evidence type="ECO:0000256" key="15">
    <source>
        <dbReference type="SAM" id="MobiDB-lite"/>
    </source>
</evidence>
<comment type="function">
    <text evidence="2 12">Catalyzes the synthesis of 5,6-dihydrouridine (D), a modified base found in the D-loop of most tRNAs, via the reduction of the C5-C6 double bond in target uridines.</text>
</comment>
<comment type="cofactor">
    <cofactor evidence="1 12 14">
        <name>FMN</name>
        <dbReference type="ChEBI" id="CHEBI:58210"/>
    </cofactor>
</comment>
<evidence type="ECO:0000256" key="9">
    <source>
        <dbReference type="ARBA" id="ARBA00023002"/>
    </source>
</evidence>
<organism evidence="17 18">
    <name type="scientific">Lawsonella clevelandensis</name>
    <dbReference type="NCBI Taxonomy" id="1528099"/>
    <lineage>
        <taxon>Bacteria</taxon>
        <taxon>Bacillati</taxon>
        <taxon>Actinomycetota</taxon>
        <taxon>Actinomycetes</taxon>
        <taxon>Mycobacteriales</taxon>
        <taxon>Lawsonellaceae</taxon>
        <taxon>Lawsonella</taxon>
    </lineage>
</organism>
<evidence type="ECO:0000256" key="3">
    <source>
        <dbReference type="ARBA" id="ARBA00022555"/>
    </source>
</evidence>
<reference evidence="17 18" key="1">
    <citation type="submission" date="2019-04" db="EMBL/GenBank/DDBJ databases">
        <authorList>
            <person name="Seth-Smith MB H."/>
            <person name="Seth-Smith H."/>
        </authorList>
    </citation>
    <scope>NUCLEOTIDE SEQUENCE [LARGE SCALE GENOMIC DNA]</scope>
    <source>
        <strain evidence="17">USB-603019</strain>
    </source>
</reference>
<dbReference type="GO" id="GO:0000049">
    <property type="term" value="F:tRNA binding"/>
    <property type="evidence" value="ECO:0007669"/>
    <property type="project" value="UniProtKB-KW"/>
</dbReference>
<evidence type="ECO:0000256" key="8">
    <source>
        <dbReference type="ARBA" id="ARBA00022884"/>
    </source>
</evidence>
<name>A0A5E3ZZ77_9ACTN</name>
<keyword evidence="18" id="KW-1185">Reference proteome</keyword>
<keyword evidence="14" id="KW-0547">Nucleotide-binding</keyword>
<dbReference type="GO" id="GO:0017150">
    <property type="term" value="F:tRNA dihydrouridine synthase activity"/>
    <property type="evidence" value="ECO:0007669"/>
    <property type="project" value="InterPro"/>
</dbReference>
<evidence type="ECO:0000256" key="14">
    <source>
        <dbReference type="PIRSR" id="PIRSR006621-2"/>
    </source>
</evidence>
<protein>
    <recommendedName>
        <fullName evidence="12">tRNA-dihydrouridine synthase</fullName>
        <ecNumber evidence="12">1.3.1.-</ecNumber>
    </recommendedName>
</protein>
<dbReference type="Gene3D" id="3.20.20.70">
    <property type="entry name" value="Aldolase class I"/>
    <property type="match status" value="1"/>
</dbReference>
<dbReference type="CDD" id="cd02801">
    <property type="entry name" value="DUS_like_FMN"/>
    <property type="match status" value="1"/>
</dbReference>
<keyword evidence="3" id="KW-0820">tRNA-binding</keyword>
<evidence type="ECO:0000256" key="12">
    <source>
        <dbReference type="PIRNR" id="PIRNR006621"/>
    </source>
</evidence>